<evidence type="ECO:0000256" key="1">
    <source>
        <dbReference type="SAM" id="SignalP"/>
    </source>
</evidence>
<dbReference type="EMBL" id="JACAQB010000001">
    <property type="protein sequence ID" value="NWB94286.1"/>
    <property type="molecule type" value="Genomic_DNA"/>
</dbReference>
<proteinExistence type="predicted"/>
<accession>A0A7Y7X6X4</accession>
<reference evidence="2 3" key="1">
    <citation type="submission" date="2020-04" db="EMBL/GenBank/DDBJ databases">
        <title>Molecular characterization of pseudomonads from Agaricus bisporus reveal novel blotch 2 pathogens in Western Europe.</title>
        <authorList>
            <person name="Taparia T."/>
            <person name="Krijger M."/>
            <person name="Haynes E."/>
            <person name="Elpinstone J.G."/>
            <person name="Noble R."/>
            <person name="Van Der Wolf J."/>
        </authorList>
    </citation>
    <scope>NUCLEOTIDE SEQUENCE [LARGE SCALE GENOMIC DNA]</scope>
    <source>
        <strain evidence="2 3">H7001</strain>
    </source>
</reference>
<dbReference type="Pfam" id="PF12582">
    <property type="entry name" value="DUF3757"/>
    <property type="match status" value="1"/>
</dbReference>
<feature type="chain" id="PRO_5031533791" evidence="1">
    <location>
        <begin position="23"/>
        <end position="142"/>
    </location>
</feature>
<feature type="signal peptide" evidence="1">
    <location>
        <begin position="1"/>
        <end position="22"/>
    </location>
</feature>
<organism evidence="2 3">
    <name type="scientific">Pseudomonas gingeri</name>
    <dbReference type="NCBI Taxonomy" id="117681"/>
    <lineage>
        <taxon>Bacteria</taxon>
        <taxon>Pseudomonadati</taxon>
        <taxon>Pseudomonadota</taxon>
        <taxon>Gammaproteobacteria</taxon>
        <taxon>Pseudomonadales</taxon>
        <taxon>Pseudomonadaceae</taxon>
        <taxon>Pseudomonas</taxon>
    </lineage>
</organism>
<name>A0A7Y7X6X4_9PSED</name>
<evidence type="ECO:0000313" key="2">
    <source>
        <dbReference type="EMBL" id="NWB94286.1"/>
    </source>
</evidence>
<dbReference type="Proteomes" id="UP000539985">
    <property type="component" value="Unassembled WGS sequence"/>
</dbReference>
<keyword evidence="1" id="KW-0732">Signal</keyword>
<sequence length="142" mass="14865">MQKTLAASLAILTLALMGHAYGQDPVTIATCPAKDTITQEQMSDGGYSYKASGPAGGTWTGENEAATADYLQAVTFTSATYKDSTKAVICDYEGSGDAGIRLVLKAFQNWQAAQGTDWNGSSCENSVVNQCAFAYSTLAPAQ</sequence>
<comment type="caution">
    <text evidence="2">The sequence shown here is derived from an EMBL/GenBank/DDBJ whole genome shotgun (WGS) entry which is preliminary data.</text>
</comment>
<dbReference type="InterPro" id="IPR022231">
    <property type="entry name" value="DUF3757"/>
</dbReference>
<gene>
    <name evidence="2" type="ORF">HX882_00090</name>
</gene>
<evidence type="ECO:0000313" key="3">
    <source>
        <dbReference type="Proteomes" id="UP000539985"/>
    </source>
</evidence>
<dbReference type="RefSeq" id="WP_177099324.1">
    <property type="nucleotide sequence ID" value="NZ_JACAQB010000001.1"/>
</dbReference>
<protein>
    <submittedName>
        <fullName evidence="2">DUF3757 domain-containing protein</fullName>
    </submittedName>
</protein>
<dbReference type="AlphaFoldDB" id="A0A7Y7X6X4"/>